<keyword evidence="7" id="KW-0677">Repeat</keyword>
<protein>
    <recommendedName>
        <fullName evidence="3 9">Protein farnesyltransferase subunit beta</fullName>
        <shortName evidence="9">FTase-beta</shortName>
        <ecNumber evidence="2 9">2.5.1.58</ecNumber>
    </recommendedName>
</protein>
<dbReference type="InterPro" id="IPR026872">
    <property type="entry name" value="FTB"/>
</dbReference>
<proteinExistence type="inferred from homology"/>
<evidence type="ECO:0000256" key="5">
    <source>
        <dbReference type="ARBA" id="ARBA00022679"/>
    </source>
</evidence>
<name>B6AHV9_CRYMR</name>
<evidence type="ECO:0000313" key="12">
    <source>
        <dbReference type="Proteomes" id="UP000001460"/>
    </source>
</evidence>
<dbReference type="GO" id="GO:0005965">
    <property type="term" value="C:protein farnesyltransferase complex"/>
    <property type="evidence" value="ECO:0007669"/>
    <property type="project" value="UniProtKB-UniRule"/>
</dbReference>
<keyword evidence="5 9" id="KW-0808">Transferase</keyword>
<dbReference type="eggNOG" id="KOG0365">
    <property type="taxonomic scope" value="Eukaryota"/>
</dbReference>
<dbReference type="InterPro" id="IPR008930">
    <property type="entry name" value="Terpenoid_cyclase/PrenylTrfase"/>
</dbReference>
<dbReference type="PANTHER" id="PTHR11774:SF6">
    <property type="entry name" value="PROTEIN FARNESYLTRANSFERASE SUBUNIT BETA"/>
    <property type="match status" value="1"/>
</dbReference>
<dbReference type="PANTHER" id="PTHR11774">
    <property type="entry name" value="GERANYLGERANYL TRANSFERASE TYPE BETA SUBUNIT"/>
    <property type="match status" value="1"/>
</dbReference>
<evidence type="ECO:0000256" key="2">
    <source>
        <dbReference type="ARBA" id="ARBA00012702"/>
    </source>
</evidence>
<evidence type="ECO:0000259" key="10">
    <source>
        <dbReference type="Pfam" id="PF00432"/>
    </source>
</evidence>
<dbReference type="RefSeq" id="XP_002142149.1">
    <property type="nucleotide sequence ID" value="XM_002142113.1"/>
</dbReference>
<evidence type="ECO:0000256" key="3">
    <source>
        <dbReference type="ARBA" id="ARBA00015798"/>
    </source>
</evidence>
<evidence type="ECO:0000313" key="11">
    <source>
        <dbReference type="EMBL" id="EEA07800.1"/>
    </source>
</evidence>
<dbReference type="Proteomes" id="UP000001460">
    <property type="component" value="Unassembled WGS sequence"/>
</dbReference>
<comment type="subunit">
    <text evidence="9">Heterodimer of an alpha and a beta subunit.</text>
</comment>
<dbReference type="EC" id="2.5.1.58" evidence="2 9"/>
<sequence>MDDHICNLFLTEKGIYPWYIEYMGDGVEGESYKSILESVRNNQICYQNFVSDYCYSDMDEYEKPKTSNIINMVGLKKYKNLLYRDEHLEYVRQMRLRRFPISSASNEASRVLIIYWSVHSEELLETDYNYNIVFDDDTSSRSNKSDSASKFVDSDKIIATLLNLQYPEGGFCGNFSHMPNIVSTYAAVCSLIIVGDTEALGSIDRIKMYQYLKSLRDSDTGGFQATLDGEVDIRVFYCVVAIASMLHLITEELFEKIDDYILSCVAFDGGFCGEQGGESHGAYTYCAVAGVCILGKSYLLDLENLIYWAIQRQSGVEGGFQGRTNKLIDSCYSFWFTGLLYCLKEVCRIRSMLAEKPFNHVWCDYQALQSFLLVCCQSPAGGFRDKPGLSRDMYHTCYALSGLSLAQKMAIHMKDSSDFPISSFETLGSPSEDFSKYSDVHTIPVTSNDLINPTDPFLNIRPDKIIQARHFLANNPLILTDSGEIGIEGKGYRDYIEHHHYSLA</sequence>
<keyword evidence="4 9" id="KW-0637">Prenyltransferase</keyword>
<feature type="domain" description="Prenyltransferase alpha-alpha toroid" evidence="10">
    <location>
        <begin position="82"/>
        <end position="460"/>
    </location>
</feature>
<dbReference type="InterPro" id="IPR045089">
    <property type="entry name" value="PGGT1B-like"/>
</dbReference>
<dbReference type="AlphaFoldDB" id="B6AHV9"/>
<dbReference type="GO" id="GO:0097354">
    <property type="term" value="P:prenylation"/>
    <property type="evidence" value="ECO:0007669"/>
    <property type="project" value="UniProtKB-UniRule"/>
</dbReference>
<evidence type="ECO:0000256" key="7">
    <source>
        <dbReference type="ARBA" id="ARBA00022737"/>
    </source>
</evidence>
<dbReference type="Pfam" id="PF00432">
    <property type="entry name" value="Prenyltrans"/>
    <property type="match status" value="1"/>
</dbReference>
<dbReference type="EMBL" id="DS989735">
    <property type="protein sequence ID" value="EEA07800.1"/>
    <property type="molecule type" value="Genomic_DNA"/>
</dbReference>
<dbReference type="CDD" id="cd02893">
    <property type="entry name" value="FTase"/>
    <property type="match status" value="1"/>
</dbReference>
<dbReference type="GO" id="GO:0008270">
    <property type="term" value="F:zinc ion binding"/>
    <property type="evidence" value="ECO:0007669"/>
    <property type="project" value="UniProtKB-UniRule"/>
</dbReference>
<keyword evidence="8 9" id="KW-0862">Zinc</keyword>
<dbReference type="VEuPathDB" id="CryptoDB:CMU_028740"/>
<evidence type="ECO:0000256" key="8">
    <source>
        <dbReference type="ARBA" id="ARBA00022833"/>
    </source>
</evidence>
<evidence type="ECO:0000256" key="6">
    <source>
        <dbReference type="ARBA" id="ARBA00022723"/>
    </source>
</evidence>
<accession>B6AHV9</accession>
<dbReference type="SUPFAM" id="SSF48239">
    <property type="entry name" value="Terpenoid cyclases/Protein prenyltransferases"/>
    <property type="match status" value="1"/>
</dbReference>
<dbReference type="InterPro" id="IPR001330">
    <property type="entry name" value="Prenyltrans"/>
</dbReference>
<evidence type="ECO:0000256" key="4">
    <source>
        <dbReference type="ARBA" id="ARBA00022602"/>
    </source>
</evidence>
<dbReference type="OrthoDB" id="10261146at2759"/>
<comment type="catalytic activity">
    <reaction evidence="9">
        <text>L-cysteinyl-[protein] + (2E,6E)-farnesyl diphosphate = S-(2E,6E)-farnesyl-L-cysteinyl-[protein] + diphosphate</text>
        <dbReference type="Rhea" id="RHEA:13345"/>
        <dbReference type="Rhea" id="RHEA-COMP:10131"/>
        <dbReference type="Rhea" id="RHEA-COMP:11535"/>
        <dbReference type="ChEBI" id="CHEBI:29950"/>
        <dbReference type="ChEBI" id="CHEBI:33019"/>
        <dbReference type="ChEBI" id="CHEBI:86019"/>
        <dbReference type="ChEBI" id="CHEBI:175763"/>
    </reaction>
</comment>
<comment type="cofactor">
    <cofactor evidence="9">
        <name>Zn(2+)</name>
        <dbReference type="ChEBI" id="CHEBI:29105"/>
    </cofactor>
    <text evidence="9">Binds 1 zinc ion per subunit.</text>
</comment>
<comment type="function">
    <text evidence="9">Catalyzes the transfer of a farnesyl moiety from farnesyl diphosphate to a cysteine at the fourth position from the C-terminus of several proteins. The beta subunit is responsible for peptide-binding.</text>
</comment>
<dbReference type="GO" id="GO:0004660">
    <property type="term" value="F:protein farnesyltransferase activity"/>
    <property type="evidence" value="ECO:0007669"/>
    <property type="project" value="UniProtKB-UniRule"/>
</dbReference>
<keyword evidence="6 9" id="KW-0479">Metal-binding</keyword>
<dbReference type="GeneID" id="6997266"/>
<evidence type="ECO:0000256" key="1">
    <source>
        <dbReference type="ARBA" id="ARBA00010497"/>
    </source>
</evidence>
<dbReference type="STRING" id="441375.B6AHV9"/>
<gene>
    <name evidence="11" type="ORF">CMU_028740</name>
</gene>
<organism evidence="11 12">
    <name type="scientific">Cryptosporidium muris (strain RN66)</name>
    <dbReference type="NCBI Taxonomy" id="441375"/>
    <lineage>
        <taxon>Eukaryota</taxon>
        <taxon>Sar</taxon>
        <taxon>Alveolata</taxon>
        <taxon>Apicomplexa</taxon>
        <taxon>Conoidasida</taxon>
        <taxon>Coccidia</taxon>
        <taxon>Eucoccidiorida</taxon>
        <taxon>Eimeriorina</taxon>
        <taxon>Cryptosporidiidae</taxon>
        <taxon>Cryptosporidium</taxon>
    </lineage>
</organism>
<keyword evidence="12" id="KW-1185">Reference proteome</keyword>
<dbReference type="Gene3D" id="1.50.10.20">
    <property type="match status" value="1"/>
</dbReference>
<reference evidence="11" key="1">
    <citation type="submission" date="2008-06" db="EMBL/GenBank/DDBJ databases">
        <authorList>
            <person name="Lorenzi H."/>
            <person name="Inman J."/>
            <person name="Miller J."/>
            <person name="Schobel S."/>
            <person name="Amedeo P."/>
            <person name="Caler E.V."/>
            <person name="da Silva J."/>
        </authorList>
    </citation>
    <scope>NUCLEOTIDE SEQUENCE [LARGE SCALE GENOMIC DNA]</scope>
    <source>
        <strain evidence="11">RN66</strain>
    </source>
</reference>
<comment type="similarity">
    <text evidence="1 9">Belongs to the protein prenyltransferase subunit beta family.</text>
</comment>
<evidence type="ECO:0000256" key="9">
    <source>
        <dbReference type="RuleBase" id="RU365056"/>
    </source>
</evidence>